<sequence length="374" mass="40589">MTKATKIVTIVGARPQFVKAAVVSQALKRPGVFEEIIVHTGQHYDENLSDIFFAELGIPDPAYHLGVGSGTHAVQTAKMLEAIEGLLIRENPQIVLIYGDTNSTLAGALAAAKLRIPVAHVEAGLRSQNRDMPEEINRIVADHLSAILFAPTTGAVEQLQKEGISPTNICLVGDVMYDAALTYGSRSDAVSGVIETLSLKRSEYVLCTVHRAENTDDESRLRAIIDVLNKVARELPVILPLHPRTLSALKRIGLDGSVGEGIRLLSPLGYLDMIAVQKNAAIIITDSGGVQKEAFFYRVPCVTLRNETEWQELVDLGWNRLANLNDVAGSVRTILESIGRSGIQDVQPYGRGDAADKIVRILSQRISSRVCVSK</sequence>
<dbReference type="PANTHER" id="PTHR43174">
    <property type="entry name" value="UDP-N-ACETYLGLUCOSAMINE 2-EPIMERASE"/>
    <property type="match status" value="1"/>
</dbReference>
<organism evidence="3">
    <name type="scientific">Telmatobacter sp. DSM 110680</name>
    <dbReference type="NCBI Taxonomy" id="3036704"/>
    <lineage>
        <taxon>Bacteria</taxon>
        <taxon>Pseudomonadati</taxon>
        <taxon>Acidobacteriota</taxon>
        <taxon>Terriglobia</taxon>
        <taxon>Terriglobales</taxon>
        <taxon>Acidobacteriaceae</taxon>
        <taxon>Telmatobacter</taxon>
    </lineage>
</organism>
<dbReference type="Gene3D" id="3.40.50.2000">
    <property type="entry name" value="Glycogen Phosphorylase B"/>
    <property type="match status" value="2"/>
</dbReference>
<reference evidence="3" key="1">
    <citation type="submission" date="2023-03" db="EMBL/GenBank/DDBJ databases">
        <title>Edaphobacter sp.</title>
        <authorList>
            <person name="Huber K.J."/>
            <person name="Papendorf J."/>
            <person name="Pilke C."/>
            <person name="Bunk B."/>
            <person name="Sproeer C."/>
            <person name="Pester M."/>
        </authorList>
    </citation>
    <scope>NUCLEOTIDE SEQUENCE</scope>
    <source>
        <strain evidence="3">DSM 110680</strain>
    </source>
</reference>
<proteinExistence type="inferred from homology"/>
<dbReference type="EMBL" id="CP121196">
    <property type="protein sequence ID" value="XBH17167.1"/>
    <property type="molecule type" value="Genomic_DNA"/>
</dbReference>
<name>A0AAU7DGI5_9BACT</name>
<accession>A0AAU7DGI5</accession>
<dbReference type="Pfam" id="PF02350">
    <property type="entry name" value="Epimerase_2"/>
    <property type="match status" value="1"/>
</dbReference>
<dbReference type="AlphaFoldDB" id="A0AAU7DGI5"/>
<dbReference type="GO" id="GO:0008761">
    <property type="term" value="F:UDP-N-acetylglucosamine 2-epimerase activity"/>
    <property type="evidence" value="ECO:0007669"/>
    <property type="project" value="UniProtKB-EC"/>
</dbReference>
<protein>
    <submittedName>
        <fullName evidence="3">UDP-N-acetylglucosamine 2-epimerase (Non-hydrolyzing)</fullName>
        <ecNumber evidence="3">5.1.3.14</ecNumber>
    </submittedName>
</protein>
<dbReference type="CDD" id="cd03786">
    <property type="entry name" value="GTB_UDP-GlcNAc_2-Epimerase"/>
    <property type="match status" value="1"/>
</dbReference>
<comment type="similarity">
    <text evidence="1">Belongs to the UDP-N-acetylglucosamine 2-epimerase family.</text>
</comment>
<evidence type="ECO:0000256" key="1">
    <source>
        <dbReference type="RuleBase" id="RU003513"/>
    </source>
</evidence>
<keyword evidence="1 3" id="KW-0413">Isomerase</keyword>
<dbReference type="PANTHER" id="PTHR43174:SF1">
    <property type="entry name" value="UDP-N-ACETYLGLUCOSAMINE 2-EPIMERASE"/>
    <property type="match status" value="1"/>
</dbReference>
<dbReference type="InterPro" id="IPR003331">
    <property type="entry name" value="UDP_GlcNAc_Epimerase_2_dom"/>
</dbReference>
<dbReference type="NCBIfam" id="TIGR00236">
    <property type="entry name" value="wecB"/>
    <property type="match status" value="1"/>
</dbReference>
<evidence type="ECO:0000313" key="3">
    <source>
        <dbReference type="EMBL" id="XBH17167.1"/>
    </source>
</evidence>
<dbReference type="RefSeq" id="WP_348262398.1">
    <property type="nucleotide sequence ID" value="NZ_CP121196.1"/>
</dbReference>
<dbReference type="EC" id="5.1.3.14" evidence="3"/>
<dbReference type="SUPFAM" id="SSF53756">
    <property type="entry name" value="UDP-Glycosyltransferase/glycogen phosphorylase"/>
    <property type="match status" value="1"/>
</dbReference>
<feature type="domain" description="UDP-N-acetylglucosamine 2-epimerase" evidence="2">
    <location>
        <begin position="26"/>
        <end position="362"/>
    </location>
</feature>
<evidence type="ECO:0000259" key="2">
    <source>
        <dbReference type="Pfam" id="PF02350"/>
    </source>
</evidence>
<gene>
    <name evidence="3" type="primary">wecB</name>
    <name evidence="3" type="ORF">P8935_21695</name>
</gene>
<dbReference type="InterPro" id="IPR029767">
    <property type="entry name" value="WecB-like"/>
</dbReference>